<feature type="binding site" evidence="9">
    <location>
        <position position="135"/>
    </location>
    <ligand>
        <name>substrate</name>
    </ligand>
</feature>
<dbReference type="EMBL" id="BMHH01000017">
    <property type="protein sequence ID" value="GGB04214.1"/>
    <property type="molecule type" value="Genomic_DNA"/>
</dbReference>
<name>A0A916SK62_9HYPH</name>
<evidence type="ECO:0000256" key="4">
    <source>
        <dbReference type="ARBA" id="ARBA00022777"/>
    </source>
</evidence>
<evidence type="ECO:0000256" key="2">
    <source>
        <dbReference type="ARBA" id="ARBA00022723"/>
    </source>
</evidence>
<evidence type="ECO:0000259" key="10">
    <source>
        <dbReference type="Pfam" id="PF00294"/>
    </source>
</evidence>
<feature type="binding site" evidence="9">
    <location>
        <position position="275"/>
    </location>
    <ligand>
        <name>K(+)</name>
        <dbReference type="ChEBI" id="CHEBI:29103"/>
    </ligand>
</feature>
<dbReference type="PRINTS" id="PR00990">
    <property type="entry name" value="RIBOKINASE"/>
</dbReference>
<keyword evidence="6 9" id="KW-0460">Magnesium</keyword>
<dbReference type="AlphaFoldDB" id="A0A916SK62"/>
<dbReference type="EC" id="2.7.1.15" evidence="9"/>
<keyword evidence="1 9" id="KW-0808">Transferase</keyword>
<feature type="binding site" evidence="9">
    <location>
        <position position="236"/>
    </location>
    <ligand>
        <name>K(+)</name>
        <dbReference type="ChEBI" id="CHEBI:29103"/>
    </ligand>
</feature>
<accession>A0A916SK62</accession>
<reference evidence="11" key="2">
    <citation type="submission" date="2020-09" db="EMBL/GenBank/DDBJ databases">
        <authorList>
            <person name="Sun Q."/>
            <person name="Zhou Y."/>
        </authorList>
    </citation>
    <scope>NUCLEOTIDE SEQUENCE</scope>
    <source>
        <strain evidence="11">CGMCC 1.15082</strain>
    </source>
</reference>
<keyword evidence="2 9" id="KW-0479">Metal-binding</keyword>
<comment type="subcellular location">
    <subcellularLocation>
        <location evidence="9">Cytoplasm</location>
    </subcellularLocation>
</comment>
<keyword evidence="7 9" id="KW-0630">Potassium</keyword>
<comment type="function">
    <text evidence="9">Catalyzes the phosphorylation of ribose at O-5 in a reaction requiring ATP and magnesium. The resulting D-ribose-5-phosphate can then be used either for sythesis of nucleotides, histidine, and tryptophan, or as a component of the pentose phosphate pathway.</text>
</comment>
<dbReference type="Pfam" id="PF00294">
    <property type="entry name" value="PfkB"/>
    <property type="match status" value="1"/>
</dbReference>
<evidence type="ECO:0000313" key="11">
    <source>
        <dbReference type="EMBL" id="GGB04214.1"/>
    </source>
</evidence>
<evidence type="ECO:0000256" key="7">
    <source>
        <dbReference type="ARBA" id="ARBA00022958"/>
    </source>
</evidence>
<comment type="activity regulation">
    <text evidence="9">Activated by a monovalent cation that binds near, but not in, the active site. The most likely occupant of the site in vivo is potassium. Ion binding induces a conformational change that may alter substrate affinity.</text>
</comment>
<feature type="binding site" evidence="9">
    <location>
        <position position="179"/>
    </location>
    <ligand>
        <name>ATP</name>
        <dbReference type="ChEBI" id="CHEBI:30616"/>
    </ligand>
</feature>
<evidence type="ECO:0000313" key="12">
    <source>
        <dbReference type="Proteomes" id="UP000646478"/>
    </source>
</evidence>
<keyword evidence="8 9" id="KW-0119">Carbohydrate metabolism</keyword>
<feature type="binding site" evidence="9">
    <location>
        <position position="281"/>
    </location>
    <ligand>
        <name>K(+)</name>
        <dbReference type="ChEBI" id="CHEBI:29103"/>
    </ligand>
</feature>
<dbReference type="InterPro" id="IPR002139">
    <property type="entry name" value="Ribo/fructo_kinase"/>
</dbReference>
<dbReference type="GO" id="GO:0019303">
    <property type="term" value="P:D-ribose catabolic process"/>
    <property type="evidence" value="ECO:0007669"/>
    <property type="project" value="UniProtKB-UniRule"/>
</dbReference>
<keyword evidence="9" id="KW-0963">Cytoplasm</keyword>
<feature type="binding site" evidence="9">
    <location>
        <position position="272"/>
    </location>
    <ligand>
        <name>K(+)</name>
        <dbReference type="ChEBI" id="CHEBI:29103"/>
    </ligand>
</feature>
<comment type="similarity">
    <text evidence="9">Belongs to the carbohydrate kinase PfkB family. Ribokinase subfamily.</text>
</comment>
<dbReference type="CDD" id="cd01174">
    <property type="entry name" value="ribokinase"/>
    <property type="match status" value="1"/>
</dbReference>
<comment type="cofactor">
    <cofactor evidence="9">
        <name>Mg(2+)</name>
        <dbReference type="ChEBI" id="CHEBI:18420"/>
    </cofactor>
    <text evidence="9">Requires a divalent cation, most likely magnesium in vivo, as an electrophilic catalyst to aid phosphoryl group transfer. It is the chelate of the metal and the nucleotide that is the actual substrate.</text>
</comment>
<keyword evidence="4 9" id="KW-0418">Kinase</keyword>
<dbReference type="Proteomes" id="UP000646478">
    <property type="component" value="Unassembled WGS sequence"/>
</dbReference>
<dbReference type="SUPFAM" id="SSF53613">
    <property type="entry name" value="Ribokinase-like"/>
    <property type="match status" value="1"/>
</dbReference>
<feature type="binding site" evidence="9">
    <location>
        <begin position="9"/>
        <end position="11"/>
    </location>
    <ligand>
        <name>substrate</name>
    </ligand>
</feature>
<keyword evidence="3 9" id="KW-0547">Nucleotide-binding</keyword>
<reference evidence="11" key="1">
    <citation type="journal article" date="2014" name="Int. J. Syst. Evol. Microbiol.">
        <title>Complete genome sequence of Corynebacterium casei LMG S-19264T (=DSM 44701T), isolated from a smear-ripened cheese.</title>
        <authorList>
            <consortium name="US DOE Joint Genome Institute (JGI-PGF)"/>
            <person name="Walter F."/>
            <person name="Albersmeier A."/>
            <person name="Kalinowski J."/>
            <person name="Ruckert C."/>
        </authorList>
    </citation>
    <scope>NUCLEOTIDE SEQUENCE</scope>
    <source>
        <strain evidence="11">CGMCC 1.15082</strain>
    </source>
</reference>
<dbReference type="InterPro" id="IPR029056">
    <property type="entry name" value="Ribokinase-like"/>
</dbReference>
<proteinExistence type="inferred from homology"/>
<comment type="caution">
    <text evidence="9">Lacks conserved residue(s) required for the propagation of feature annotation.</text>
</comment>
<feature type="active site" description="Proton acceptor" evidence="9">
    <location>
        <position position="242"/>
    </location>
</feature>
<feature type="domain" description="Carbohydrate kinase PfkB" evidence="10">
    <location>
        <begin position="2"/>
        <end position="283"/>
    </location>
</feature>
<dbReference type="GO" id="GO:0005829">
    <property type="term" value="C:cytosol"/>
    <property type="evidence" value="ECO:0007669"/>
    <property type="project" value="TreeGrafter"/>
</dbReference>
<protein>
    <recommendedName>
        <fullName evidence="9">Ribokinase</fullName>
        <shortName evidence="9">RK</shortName>
        <ecNumber evidence="9">2.7.1.15</ecNumber>
    </recommendedName>
</protein>
<feature type="binding site" evidence="9">
    <location>
        <position position="238"/>
    </location>
    <ligand>
        <name>K(+)</name>
        <dbReference type="ChEBI" id="CHEBI:29103"/>
    </ligand>
</feature>
<organism evidence="11 12">
    <name type="scientific">Brucella endophytica</name>
    <dbReference type="NCBI Taxonomy" id="1963359"/>
    <lineage>
        <taxon>Bacteria</taxon>
        <taxon>Pseudomonadati</taxon>
        <taxon>Pseudomonadota</taxon>
        <taxon>Alphaproteobacteria</taxon>
        <taxon>Hyphomicrobiales</taxon>
        <taxon>Brucellaceae</taxon>
        <taxon>Brucella/Ochrobactrum group</taxon>
        <taxon>Brucella</taxon>
    </lineage>
</organism>
<dbReference type="GO" id="GO:0004747">
    <property type="term" value="F:ribokinase activity"/>
    <property type="evidence" value="ECO:0007669"/>
    <property type="project" value="UniProtKB-UniRule"/>
</dbReference>
<dbReference type="HAMAP" id="MF_01987">
    <property type="entry name" value="Ribokinase"/>
    <property type="match status" value="1"/>
</dbReference>
<comment type="catalytic activity">
    <reaction evidence="9">
        <text>D-ribose + ATP = D-ribose 5-phosphate + ADP + H(+)</text>
        <dbReference type="Rhea" id="RHEA:13697"/>
        <dbReference type="ChEBI" id="CHEBI:15378"/>
        <dbReference type="ChEBI" id="CHEBI:30616"/>
        <dbReference type="ChEBI" id="CHEBI:47013"/>
        <dbReference type="ChEBI" id="CHEBI:78346"/>
        <dbReference type="ChEBI" id="CHEBI:456216"/>
        <dbReference type="EC" id="2.7.1.15"/>
    </reaction>
</comment>
<feature type="binding site" evidence="9">
    <location>
        <begin position="37"/>
        <end position="41"/>
    </location>
    <ligand>
        <name>substrate</name>
    </ligand>
</feature>
<feature type="binding site" evidence="9">
    <location>
        <position position="277"/>
    </location>
    <ligand>
        <name>K(+)</name>
        <dbReference type="ChEBI" id="CHEBI:29103"/>
    </ligand>
</feature>
<keyword evidence="12" id="KW-1185">Reference proteome</keyword>
<dbReference type="PANTHER" id="PTHR10584:SF166">
    <property type="entry name" value="RIBOKINASE"/>
    <property type="match status" value="1"/>
</dbReference>
<dbReference type="InterPro" id="IPR011611">
    <property type="entry name" value="PfkB_dom"/>
</dbReference>
<keyword evidence="5 9" id="KW-0067">ATP-binding</keyword>
<comment type="subunit">
    <text evidence="9">Homodimer.</text>
</comment>
<dbReference type="PANTHER" id="PTHR10584">
    <property type="entry name" value="SUGAR KINASE"/>
    <property type="match status" value="1"/>
</dbReference>
<evidence type="ECO:0000256" key="8">
    <source>
        <dbReference type="ARBA" id="ARBA00023277"/>
    </source>
</evidence>
<evidence type="ECO:0000256" key="6">
    <source>
        <dbReference type="ARBA" id="ARBA00022842"/>
    </source>
</evidence>
<sequence length="301" mass="31171">MIVTFGSINCDFIFTMQEMPEPGQTLLAKNFRVEAGGKGANQALAAARDGAEVVMVGAVGHDELAATAMQNLVESGVDIRHVARLPVPTGCASIFIDAEGRNMIAVASGANLAAKSMQVDDALLFAASIVLMQMENDPEEIAQLIRRAHQAGKKSILNLAPACRLGAELLSLCSLIIVNEDEAVALAGWLNCTSTAETLSKASGTGIMRTLGGEGAEAYVEGEYIPIPAIKVDVVDTTAAGDCFIGVLAAGMDRGLSLNDAMRRASVAAALACSHRGSQASIPFASDTNQTPLARALSAVL</sequence>
<evidence type="ECO:0000256" key="3">
    <source>
        <dbReference type="ARBA" id="ARBA00022741"/>
    </source>
</evidence>
<feature type="binding site" evidence="9">
    <location>
        <position position="242"/>
    </location>
    <ligand>
        <name>substrate</name>
    </ligand>
</feature>
<dbReference type="GO" id="GO:0005524">
    <property type="term" value="F:ATP binding"/>
    <property type="evidence" value="ECO:0007669"/>
    <property type="project" value="UniProtKB-UniRule"/>
</dbReference>
<comment type="pathway">
    <text evidence="9">Carbohydrate metabolism; D-ribose degradation; D-ribose 5-phosphate from beta-D-ribopyranose: step 2/2.</text>
</comment>
<dbReference type="GO" id="GO:0046872">
    <property type="term" value="F:metal ion binding"/>
    <property type="evidence" value="ECO:0007669"/>
    <property type="project" value="UniProtKB-KW"/>
</dbReference>
<evidence type="ECO:0000256" key="9">
    <source>
        <dbReference type="HAMAP-Rule" id="MF_01987"/>
    </source>
</evidence>
<dbReference type="RefSeq" id="WP_188825520.1">
    <property type="nucleotide sequence ID" value="NZ_BMHH01000017.1"/>
</dbReference>
<dbReference type="Gene3D" id="3.40.1190.20">
    <property type="match status" value="1"/>
</dbReference>
<comment type="caution">
    <text evidence="11">The sequence shown here is derived from an EMBL/GenBank/DDBJ whole genome shotgun (WGS) entry which is preliminary data.</text>
</comment>
<feature type="binding site" evidence="9">
    <location>
        <begin position="241"/>
        <end position="242"/>
    </location>
    <ligand>
        <name>ATP</name>
        <dbReference type="ChEBI" id="CHEBI:30616"/>
    </ligand>
</feature>
<dbReference type="InterPro" id="IPR011877">
    <property type="entry name" value="Ribokinase"/>
</dbReference>
<evidence type="ECO:0000256" key="5">
    <source>
        <dbReference type="ARBA" id="ARBA00022840"/>
    </source>
</evidence>
<gene>
    <name evidence="9 11" type="primary">rbsK</name>
    <name evidence="11" type="ORF">GCM10011491_35420</name>
</gene>
<feature type="binding site" evidence="9">
    <location>
        <begin position="210"/>
        <end position="215"/>
    </location>
    <ligand>
        <name>ATP</name>
        <dbReference type="ChEBI" id="CHEBI:30616"/>
    </ligand>
</feature>
<evidence type="ECO:0000256" key="1">
    <source>
        <dbReference type="ARBA" id="ARBA00022679"/>
    </source>
</evidence>